<organism evidence="1">
    <name type="scientific">uncultured Acetothermia bacterium</name>
    <dbReference type="NCBI Taxonomy" id="236499"/>
    <lineage>
        <taxon>Bacteria</taxon>
        <taxon>Candidatus Bipolaricaulota</taxon>
        <taxon>environmental samples</taxon>
    </lineage>
</organism>
<evidence type="ECO:0000313" key="1">
    <source>
        <dbReference type="EMBL" id="BAL57384.1"/>
    </source>
</evidence>
<dbReference type="AlphaFoldDB" id="H5SMJ8"/>
<name>H5SMJ8_9BACT</name>
<sequence length="149" mass="16537">MSIRFKRGSLLVALSVFGMLLLLVIISARGNHGPYHPDYSWAKIYHEKAFHVSQAKAMGYVNPDGECVPGMGYHYMKLEEAQAWFSGKAGGLQVLLYDKTGYLAGVEYLFTAPGLNALPIMGMAGPMEGHVPGMPIHYDQHLYFREPQC</sequence>
<dbReference type="EMBL" id="AP011774">
    <property type="protein sequence ID" value="BAL57384.1"/>
    <property type="molecule type" value="Genomic_DNA"/>
</dbReference>
<reference evidence="1" key="1">
    <citation type="journal article" date="2005" name="Environ. Microbiol.">
        <title>Genetic and functional properties of uncultivated thermophilic crenarchaeotes from a subsurface gold mine as revealed by analysis of genome fragments.</title>
        <authorList>
            <person name="Nunoura T."/>
            <person name="Hirayama H."/>
            <person name="Takami H."/>
            <person name="Oida H."/>
            <person name="Nishi S."/>
            <person name="Shimamura S."/>
            <person name="Suzuki Y."/>
            <person name="Inagaki F."/>
            <person name="Takai K."/>
            <person name="Nealson K.H."/>
            <person name="Horikoshi K."/>
        </authorList>
    </citation>
    <scope>NUCLEOTIDE SEQUENCE</scope>
</reference>
<gene>
    <name evidence="1" type="ORF">HGMM_F50B12C31</name>
</gene>
<protein>
    <submittedName>
        <fullName evidence="1">Uncharacterized protein</fullName>
    </submittedName>
</protein>
<proteinExistence type="predicted"/>
<accession>H5SMJ8</accession>
<reference evidence="1" key="2">
    <citation type="journal article" date="2012" name="PLoS ONE">
        <title>A Deeply Branching Thermophilic Bacterium with an Ancient Acetyl-CoA Pathway Dominates a Subsurface Ecosystem.</title>
        <authorList>
            <person name="Takami H."/>
            <person name="Noguchi H."/>
            <person name="Takaki Y."/>
            <person name="Uchiyama I."/>
            <person name="Toyoda A."/>
            <person name="Nishi S."/>
            <person name="Chee G.-J."/>
            <person name="Arai W."/>
            <person name="Nunoura T."/>
            <person name="Itoh T."/>
            <person name="Hattori M."/>
            <person name="Takai K."/>
        </authorList>
    </citation>
    <scope>NUCLEOTIDE SEQUENCE</scope>
</reference>